<dbReference type="Proteomes" id="UP000215214">
    <property type="component" value="Chromosome TJEJU"/>
</dbReference>
<keyword evidence="3" id="KW-1185">Reference proteome</keyword>
<keyword evidence="1" id="KW-0732">Signal</keyword>
<gene>
    <name evidence="2" type="ORF">TJEJU_1947</name>
</gene>
<feature type="signal peptide" evidence="1">
    <location>
        <begin position="1"/>
        <end position="18"/>
    </location>
</feature>
<evidence type="ECO:0000313" key="3">
    <source>
        <dbReference type="Proteomes" id="UP000215214"/>
    </source>
</evidence>
<dbReference type="EMBL" id="LT899436">
    <property type="protein sequence ID" value="SNR15651.1"/>
    <property type="molecule type" value="Genomic_DNA"/>
</dbReference>
<sequence>MKNLIILIALLTSSLTFANDITIPSKEVKKELRTEIVKLLNNEKPDINLDFTIKVDFMINEKNEIVIIDINTSDTIIESFVKRKLNYKAIQASTISKGKIYRLPIKFVKQ</sequence>
<dbReference type="RefSeq" id="WP_095071587.1">
    <property type="nucleotide sequence ID" value="NZ_LT899436.1"/>
</dbReference>
<organism evidence="2 3">
    <name type="scientific">Tenacibaculum jejuense</name>
    <dbReference type="NCBI Taxonomy" id="584609"/>
    <lineage>
        <taxon>Bacteria</taxon>
        <taxon>Pseudomonadati</taxon>
        <taxon>Bacteroidota</taxon>
        <taxon>Flavobacteriia</taxon>
        <taxon>Flavobacteriales</taxon>
        <taxon>Flavobacteriaceae</taxon>
        <taxon>Tenacibaculum</taxon>
    </lineage>
</organism>
<feature type="chain" id="PRO_5013144891" description="TonB C-terminal domain-containing protein" evidence="1">
    <location>
        <begin position="19"/>
        <end position="110"/>
    </location>
</feature>
<dbReference type="AlphaFoldDB" id="A0A238U8Z1"/>
<evidence type="ECO:0008006" key="4">
    <source>
        <dbReference type="Google" id="ProtNLM"/>
    </source>
</evidence>
<proteinExistence type="predicted"/>
<evidence type="ECO:0000256" key="1">
    <source>
        <dbReference type="SAM" id="SignalP"/>
    </source>
</evidence>
<protein>
    <recommendedName>
        <fullName evidence="4">TonB C-terminal domain-containing protein</fullName>
    </recommendedName>
</protein>
<reference evidence="2 3" key="1">
    <citation type="submission" date="2017-07" db="EMBL/GenBank/DDBJ databases">
        <authorList>
            <person name="Sun Z.S."/>
            <person name="Albrecht U."/>
            <person name="Echele G."/>
            <person name="Lee C.C."/>
        </authorList>
    </citation>
    <scope>NUCLEOTIDE SEQUENCE [LARGE SCALE GENOMIC DNA]</scope>
    <source>
        <strain evidence="3">type strain: KCTC 22618</strain>
    </source>
</reference>
<name>A0A238U8Z1_9FLAO</name>
<dbReference type="KEGG" id="tje:TJEJU_1947"/>
<evidence type="ECO:0000313" key="2">
    <source>
        <dbReference type="EMBL" id="SNR15651.1"/>
    </source>
</evidence>
<dbReference type="OrthoDB" id="1376285at2"/>
<accession>A0A238U8Z1</accession>